<evidence type="ECO:0000313" key="1">
    <source>
        <dbReference type="EMBL" id="WBL81496.1"/>
    </source>
</evidence>
<dbReference type="Proteomes" id="UP001179614">
    <property type="component" value="Chromosome"/>
</dbReference>
<dbReference type="RefSeq" id="WP_270170175.1">
    <property type="nucleotide sequence ID" value="NZ_CP089391.1"/>
</dbReference>
<keyword evidence="2" id="KW-1185">Reference proteome</keyword>
<evidence type="ECO:0008006" key="3">
    <source>
        <dbReference type="Google" id="ProtNLM"/>
    </source>
</evidence>
<protein>
    <recommendedName>
        <fullName evidence="3">Transposase</fullName>
    </recommendedName>
</protein>
<gene>
    <name evidence="1" type="ORF">I3J27_14130</name>
</gene>
<name>A0ABY7MU92_9BRAD</name>
<sequence>MLAEIKWNSRRSTREWVMIAMARVIRAQANLRSGEGKQRQPLWKHFDDSHHWDATAEEWVPNLDR</sequence>
<evidence type="ECO:0000313" key="2">
    <source>
        <dbReference type="Proteomes" id="UP001179614"/>
    </source>
</evidence>
<accession>A0ABY7MU92</accession>
<reference evidence="1" key="1">
    <citation type="submission" date="2021-12" db="EMBL/GenBank/DDBJ databases">
        <title>Bradyrhizobium xenonodulans sp. nov.</title>
        <authorList>
            <person name="Claassens R."/>
            <person name="Venter S.N."/>
            <person name="Beukes C.W."/>
            <person name="Stepkowski T."/>
            <person name="Steenkamp E.T."/>
        </authorList>
    </citation>
    <scope>NUCLEOTIDE SEQUENCE</scope>
    <source>
        <strain evidence="1">14AB</strain>
    </source>
</reference>
<organism evidence="1 2">
    <name type="scientific">Bradyrhizobium xenonodulans</name>
    <dbReference type="NCBI Taxonomy" id="2736875"/>
    <lineage>
        <taxon>Bacteria</taxon>
        <taxon>Pseudomonadati</taxon>
        <taxon>Pseudomonadota</taxon>
        <taxon>Alphaproteobacteria</taxon>
        <taxon>Hyphomicrobiales</taxon>
        <taxon>Nitrobacteraceae</taxon>
        <taxon>Bradyrhizobium</taxon>
    </lineage>
</organism>
<dbReference type="EMBL" id="CP089391">
    <property type="protein sequence ID" value="WBL81496.1"/>
    <property type="molecule type" value="Genomic_DNA"/>
</dbReference>
<proteinExistence type="predicted"/>